<dbReference type="PANTHER" id="PTHR30349:SF64">
    <property type="entry name" value="PROPHAGE INTEGRASE INTD-RELATED"/>
    <property type="match status" value="1"/>
</dbReference>
<sequence length="323" mass="37959">MASRFLTYIKEYMYQKNYAKRTVESYLYWIKNYILFHNKKHPDKLGNDDVEQFLSYLANQRNVAAKTQATALNALIFLYLHIIKRPLSQKLRFSRAKYSRKLPVVLTQKEIAYLFQFIDPHYKLPIQLMYGSGLRISELLYLRIKDIDYDYQSIMIWLSKGNKNRRVTLAPELIPELKAQQQIVHNYFKQDILNKNFCGVWLPHALNIKYPSASKDFLWQFLFPSYKLSEDPATKEIRRHHIDETTIRRCLKNAAKKSNIKKNISCHTLRHSFATHLLESGADIRAVQEQLGHSDLKTTQIYTHVLNHGANGVRSPLSNILNK</sequence>
<dbReference type="InterPro" id="IPR050090">
    <property type="entry name" value="Tyrosine_recombinase_XerCD"/>
</dbReference>
<comment type="function">
    <text evidence="7">Site-specific tyrosine recombinase, which acts by catalyzing the cutting and rejoining of the recombining DNA molecules. The XerC-XerD complex is essential to convert dimers of the bacterial chromosome into monomers to permit their segregation at cell division. It also contributes to the segregational stability of plasmids.</text>
</comment>
<evidence type="ECO:0000259" key="11">
    <source>
        <dbReference type="PROSITE" id="PS51900"/>
    </source>
</evidence>
<dbReference type="InterPro" id="IPR010998">
    <property type="entry name" value="Integrase_recombinase_N"/>
</dbReference>
<dbReference type="PROSITE" id="PS51900">
    <property type="entry name" value="CB"/>
    <property type="match status" value="1"/>
</dbReference>
<evidence type="ECO:0000313" key="13">
    <source>
        <dbReference type="Proteomes" id="UP000195963"/>
    </source>
</evidence>
<evidence type="ECO:0000256" key="2">
    <source>
        <dbReference type="ARBA" id="ARBA00008857"/>
    </source>
</evidence>
<evidence type="ECO:0000256" key="6">
    <source>
        <dbReference type="ARBA" id="ARBA00023172"/>
    </source>
</evidence>
<dbReference type="EMBL" id="FYAK01000001">
    <property type="protein sequence ID" value="SMY32226.1"/>
    <property type="molecule type" value="Genomic_DNA"/>
</dbReference>
<dbReference type="GO" id="GO:0006310">
    <property type="term" value="P:DNA recombination"/>
    <property type="evidence" value="ECO:0007669"/>
    <property type="project" value="UniProtKB-KW"/>
</dbReference>
<dbReference type="InterPro" id="IPR004107">
    <property type="entry name" value="Integrase_SAM-like_N"/>
</dbReference>
<dbReference type="Gene3D" id="1.10.443.10">
    <property type="entry name" value="Intergrase catalytic core"/>
    <property type="match status" value="1"/>
</dbReference>
<evidence type="ECO:0000313" key="12">
    <source>
        <dbReference type="EMBL" id="SMY32226.1"/>
    </source>
</evidence>
<dbReference type="InterPro" id="IPR044068">
    <property type="entry name" value="CB"/>
</dbReference>
<accession>A0A1Y6M6N7</accession>
<dbReference type="InterPro" id="IPR002104">
    <property type="entry name" value="Integrase_catalytic"/>
</dbReference>
<comment type="subunit">
    <text evidence="8">Forms a cyclic heterotetrameric complex composed of two molecules of XerC and two molecules of XerD.</text>
</comment>
<keyword evidence="3" id="KW-0963">Cytoplasm</keyword>
<dbReference type="SUPFAM" id="SSF56349">
    <property type="entry name" value="DNA breaking-rejoining enzymes"/>
    <property type="match status" value="1"/>
</dbReference>
<dbReference type="InterPro" id="IPR013762">
    <property type="entry name" value="Integrase-like_cat_sf"/>
</dbReference>
<dbReference type="GO" id="GO:0003677">
    <property type="term" value="F:DNA binding"/>
    <property type="evidence" value="ECO:0007669"/>
    <property type="project" value="UniProtKB-UniRule"/>
</dbReference>
<dbReference type="GO" id="GO:0015074">
    <property type="term" value="P:DNA integration"/>
    <property type="evidence" value="ECO:0007669"/>
    <property type="project" value="UniProtKB-KW"/>
</dbReference>
<organism evidence="12 13">
    <name type="scientific">Photobacterium malacitanum</name>
    <dbReference type="NCBI Taxonomy" id="2204294"/>
    <lineage>
        <taxon>Bacteria</taxon>
        <taxon>Pseudomonadati</taxon>
        <taxon>Pseudomonadota</taxon>
        <taxon>Gammaproteobacteria</taxon>
        <taxon>Vibrionales</taxon>
        <taxon>Vibrionaceae</taxon>
        <taxon>Photobacterium</taxon>
    </lineage>
</organism>
<proteinExistence type="inferred from homology"/>
<keyword evidence="4" id="KW-0229">DNA integration</keyword>
<dbReference type="Pfam" id="PF00589">
    <property type="entry name" value="Phage_integrase"/>
    <property type="match status" value="1"/>
</dbReference>
<dbReference type="RefSeq" id="WP_087843705.1">
    <property type="nucleotide sequence ID" value="NZ_FYAK01000001.1"/>
</dbReference>
<reference evidence="13" key="1">
    <citation type="submission" date="2017-06" db="EMBL/GenBank/DDBJ databases">
        <authorList>
            <person name="Rodrigo-Torres L."/>
            <person name="Arahal R.D."/>
            <person name="Lucena T."/>
        </authorList>
    </citation>
    <scope>NUCLEOTIDE SEQUENCE [LARGE SCALE GENOMIC DNA]</scope>
    <source>
        <strain evidence="13">CECT 9190</strain>
    </source>
</reference>
<comment type="similarity">
    <text evidence="2">Belongs to the 'phage' integrase family.</text>
</comment>
<feature type="domain" description="Core-binding (CB)" evidence="11">
    <location>
        <begin position="1"/>
        <end position="83"/>
    </location>
</feature>
<dbReference type="Gene3D" id="1.10.150.130">
    <property type="match status" value="1"/>
</dbReference>
<evidence type="ECO:0000256" key="3">
    <source>
        <dbReference type="ARBA" id="ARBA00022490"/>
    </source>
</evidence>
<keyword evidence="13" id="KW-1185">Reference proteome</keyword>
<evidence type="ECO:0000256" key="5">
    <source>
        <dbReference type="ARBA" id="ARBA00023125"/>
    </source>
</evidence>
<evidence type="ECO:0000256" key="8">
    <source>
        <dbReference type="ARBA" id="ARBA00038613"/>
    </source>
</evidence>
<protein>
    <submittedName>
        <fullName evidence="12">Tyrosine recombinase XerD</fullName>
    </submittedName>
</protein>
<dbReference type="InterPro" id="IPR011946">
    <property type="entry name" value="Integrase_integron-type"/>
</dbReference>
<dbReference type="PANTHER" id="PTHR30349">
    <property type="entry name" value="PHAGE INTEGRASE-RELATED"/>
    <property type="match status" value="1"/>
</dbReference>
<evidence type="ECO:0000256" key="7">
    <source>
        <dbReference type="ARBA" id="ARBA00037721"/>
    </source>
</evidence>
<dbReference type="NCBIfam" id="TIGR02249">
    <property type="entry name" value="integrase_gron"/>
    <property type="match status" value="1"/>
</dbReference>
<comment type="subcellular location">
    <subcellularLocation>
        <location evidence="1">Cytoplasm</location>
    </subcellularLocation>
</comment>
<dbReference type="Pfam" id="PF13495">
    <property type="entry name" value="Phage_int_SAM_4"/>
    <property type="match status" value="1"/>
</dbReference>
<name>A0A1Y6M6N7_9GAMM</name>
<dbReference type="PROSITE" id="PS51898">
    <property type="entry name" value="TYR_RECOMBINASE"/>
    <property type="match status" value="1"/>
</dbReference>
<keyword evidence="5 9" id="KW-0238">DNA-binding</keyword>
<evidence type="ECO:0000256" key="1">
    <source>
        <dbReference type="ARBA" id="ARBA00004496"/>
    </source>
</evidence>
<dbReference type="InterPro" id="IPR011010">
    <property type="entry name" value="DNA_brk_join_enz"/>
</dbReference>
<evidence type="ECO:0000259" key="10">
    <source>
        <dbReference type="PROSITE" id="PS51898"/>
    </source>
</evidence>
<evidence type="ECO:0000256" key="4">
    <source>
        <dbReference type="ARBA" id="ARBA00022908"/>
    </source>
</evidence>
<dbReference type="FunFam" id="1.10.443.10:FF:000007">
    <property type="entry name" value="Tyrosine recombinase XerC"/>
    <property type="match status" value="1"/>
</dbReference>
<gene>
    <name evidence="12" type="primary">xerD_1</name>
    <name evidence="12" type="ORF">PMAL9190_00419</name>
</gene>
<dbReference type="AlphaFoldDB" id="A0A1Y6M6N7"/>
<dbReference type="GO" id="GO:0005737">
    <property type="term" value="C:cytoplasm"/>
    <property type="evidence" value="ECO:0007669"/>
    <property type="project" value="UniProtKB-SubCell"/>
</dbReference>
<evidence type="ECO:0000256" key="9">
    <source>
        <dbReference type="PROSITE-ProRule" id="PRU01248"/>
    </source>
</evidence>
<feature type="domain" description="Tyr recombinase" evidence="10">
    <location>
        <begin position="101"/>
        <end position="318"/>
    </location>
</feature>
<keyword evidence="6" id="KW-0233">DNA recombination</keyword>
<dbReference type="Proteomes" id="UP000195963">
    <property type="component" value="Unassembled WGS sequence"/>
</dbReference>